<accession>X6LLM6</accession>
<feature type="domain" description="Reverse transcriptase" evidence="1">
    <location>
        <begin position="1"/>
        <end position="191"/>
    </location>
</feature>
<dbReference type="OrthoDB" id="1421278at2759"/>
<protein>
    <recommendedName>
        <fullName evidence="1">Reverse transcriptase domain-containing protein</fullName>
    </recommendedName>
</protein>
<keyword evidence="3" id="KW-1185">Reference proteome</keyword>
<proteinExistence type="predicted"/>
<gene>
    <name evidence="2" type="ORF">RFI_35399</name>
</gene>
<evidence type="ECO:0000259" key="1">
    <source>
        <dbReference type="PROSITE" id="PS50878"/>
    </source>
</evidence>
<dbReference type="SUPFAM" id="SSF56672">
    <property type="entry name" value="DNA/RNA polymerases"/>
    <property type="match status" value="1"/>
</dbReference>
<name>X6LLM6_RETFI</name>
<evidence type="ECO:0000313" key="3">
    <source>
        <dbReference type="Proteomes" id="UP000023152"/>
    </source>
</evidence>
<sequence length="309" mass="35258">MISILHNVKILKITLNSAKKKFFCEQKIELSKGLMYKVHNIGIRGKMFKILKSIIMDSTLIVTSGDWYEPPFRIESGICQGYSISGPLFNLYINDMIGSIRTNHNNHCIYNIDISRCLLYADNIITISESPQENNIVLETVDSYCKKWKLNIDTSKCIITSTRKHKQIKKFKHALDITNVAQVVTYLSIIFNTKTLTWKEHVENRSSKASAILYNSIFNGIIGGNIGLHTQRKYYTTAIRPVLEYGCKVILVGPTLLKKLESVQQFALTRILGTYRTSFKPAVRILMGVPPMGARNEVLLLVNWMTKFK</sequence>
<comment type="caution">
    <text evidence="2">The sequence shown here is derived from an EMBL/GenBank/DDBJ whole genome shotgun (WGS) entry which is preliminary data.</text>
</comment>
<dbReference type="Pfam" id="PF00078">
    <property type="entry name" value="RVT_1"/>
    <property type="match status" value="1"/>
</dbReference>
<reference evidence="2 3" key="1">
    <citation type="journal article" date="2013" name="Curr. Biol.">
        <title>The Genome of the Foraminiferan Reticulomyxa filosa.</title>
        <authorList>
            <person name="Glockner G."/>
            <person name="Hulsmann N."/>
            <person name="Schleicher M."/>
            <person name="Noegel A.A."/>
            <person name="Eichinger L."/>
            <person name="Gallinger C."/>
            <person name="Pawlowski J."/>
            <person name="Sierra R."/>
            <person name="Euteneuer U."/>
            <person name="Pillet L."/>
            <person name="Moustafa A."/>
            <person name="Platzer M."/>
            <person name="Groth M."/>
            <person name="Szafranski K."/>
            <person name="Schliwa M."/>
        </authorList>
    </citation>
    <scope>NUCLEOTIDE SEQUENCE [LARGE SCALE GENOMIC DNA]</scope>
</reference>
<dbReference type="EMBL" id="ASPP01036849">
    <property type="protein sequence ID" value="ETO02037.1"/>
    <property type="molecule type" value="Genomic_DNA"/>
</dbReference>
<dbReference type="PANTHER" id="PTHR47027">
    <property type="entry name" value="REVERSE TRANSCRIPTASE DOMAIN-CONTAINING PROTEIN"/>
    <property type="match status" value="1"/>
</dbReference>
<evidence type="ECO:0000313" key="2">
    <source>
        <dbReference type="EMBL" id="ETO02037.1"/>
    </source>
</evidence>
<dbReference type="Gene3D" id="3.30.70.270">
    <property type="match status" value="1"/>
</dbReference>
<dbReference type="AlphaFoldDB" id="X6LLM6"/>
<organism evidence="2 3">
    <name type="scientific">Reticulomyxa filosa</name>
    <dbReference type="NCBI Taxonomy" id="46433"/>
    <lineage>
        <taxon>Eukaryota</taxon>
        <taxon>Sar</taxon>
        <taxon>Rhizaria</taxon>
        <taxon>Retaria</taxon>
        <taxon>Foraminifera</taxon>
        <taxon>Monothalamids</taxon>
        <taxon>Reticulomyxidae</taxon>
        <taxon>Reticulomyxa</taxon>
    </lineage>
</organism>
<dbReference type="PROSITE" id="PS50878">
    <property type="entry name" value="RT_POL"/>
    <property type="match status" value="1"/>
</dbReference>
<dbReference type="PANTHER" id="PTHR47027:SF20">
    <property type="entry name" value="REVERSE TRANSCRIPTASE-LIKE PROTEIN WITH RNA-DIRECTED DNA POLYMERASE DOMAIN"/>
    <property type="match status" value="1"/>
</dbReference>
<dbReference type="Proteomes" id="UP000023152">
    <property type="component" value="Unassembled WGS sequence"/>
</dbReference>
<dbReference type="InterPro" id="IPR043502">
    <property type="entry name" value="DNA/RNA_pol_sf"/>
</dbReference>
<dbReference type="InterPro" id="IPR000477">
    <property type="entry name" value="RT_dom"/>
</dbReference>
<dbReference type="InterPro" id="IPR043128">
    <property type="entry name" value="Rev_trsase/Diguanyl_cyclase"/>
</dbReference>